<name>A0AA46TJD6_9ACTN</name>
<dbReference type="Pfam" id="PF00582">
    <property type="entry name" value="Usp"/>
    <property type="match status" value="1"/>
</dbReference>
<evidence type="ECO:0000259" key="2">
    <source>
        <dbReference type="Pfam" id="PF00582"/>
    </source>
</evidence>
<dbReference type="CDD" id="cd00293">
    <property type="entry name" value="USP-like"/>
    <property type="match status" value="1"/>
</dbReference>
<proteinExistence type="inferred from homology"/>
<dbReference type="SUPFAM" id="SSF52402">
    <property type="entry name" value="Adenine nucleotide alpha hydrolases-like"/>
    <property type="match status" value="1"/>
</dbReference>
<keyword evidence="4" id="KW-1185">Reference proteome</keyword>
<dbReference type="Gene3D" id="3.40.50.620">
    <property type="entry name" value="HUPs"/>
    <property type="match status" value="1"/>
</dbReference>
<sequence length="149" mass="16345">MPETPVLVVGYRQGATGKAALRYARWLADALGGHVHVVHVTELDDFPVDPDQLDWELEAERRLSTVRAEVETLLGDDDASSWSYEVAHGDPGDALADVARSRRAAMVVVAAHVDGRLGRLHRLVARSIARELFDRAACPVLVVPCEETR</sequence>
<dbReference type="PANTHER" id="PTHR46268:SF6">
    <property type="entry name" value="UNIVERSAL STRESS PROTEIN UP12"/>
    <property type="match status" value="1"/>
</dbReference>
<dbReference type="PANTHER" id="PTHR46268">
    <property type="entry name" value="STRESS RESPONSE PROTEIN NHAX"/>
    <property type="match status" value="1"/>
</dbReference>
<comment type="similarity">
    <text evidence="1">Belongs to the universal stress protein A family.</text>
</comment>
<evidence type="ECO:0000313" key="4">
    <source>
        <dbReference type="Proteomes" id="UP001164390"/>
    </source>
</evidence>
<dbReference type="RefSeq" id="WP_271635347.1">
    <property type="nucleotide sequence ID" value="NZ_CP094970.1"/>
</dbReference>
<feature type="domain" description="UspA" evidence="2">
    <location>
        <begin position="8"/>
        <end position="144"/>
    </location>
</feature>
<dbReference type="KEGG" id="sgrg:L0C25_05040"/>
<dbReference type="InterPro" id="IPR006016">
    <property type="entry name" value="UspA"/>
</dbReference>
<dbReference type="Proteomes" id="UP001164390">
    <property type="component" value="Chromosome"/>
</dbReference>
<evidence type="ECO:0000313" key="3">
    <source>
        <dbReference type="EMBL" id="UYM06444.1"/>
    </source>
</evidence>
<dbReference type="EMBL" id="CP094970">
    <property type="protein sequence ID" value="UYM06444.1"/>
    <property type="molecule type" value="Genomic_DNA"/>
</dbReference>
<dbReference type="InterPro" id="IPR014729">
    <property type="entry name" value="Rossmann-like_a/b/a_fold"/>
</dbReference>
<gene>
    <name evidence="3" type="ORF">L0C25_05040</name>
</gene>
<dbReference type="AlphaFoldDB" id="A0AA46TJD6"/>
<protein>
    <submittedName>
        <fullName evidence="3">Universal stress protein</fullName>
    </submittedName>
</protein>
<organism evidence="3 4">
    <name type="scientific">Solicola gregarius</name>
    <dbReference type="NCBI Taxonomy" id="2908642"/>
    <lineage>
        <taxon>Bacteria</taxon>
        <taxon>Bacillati</taxon>
        <taxon>Actinomycetota</taxon>
        <taxon>Actinomycetes</taxon>
        <taxon>Propionibacteriales</taxon>
        <taxon>Nocardioidaceae</taxon>
        <taxon>Solicola</taxon>
    </lineage>
</organism>
<accession>A0AA46TJD6</accession>
<reference evidence="3" key="1">
    <citation type="submission" date="2022-01" db="EMBL/GenBank/DDBJ databases">
        <title>Nocardioidaceae gen. sp. A5X3R13.</title>
        <authorList>
            <person name="Lopez Marin M.A."/>
            <person name="Uhlik O."/>
        </authorList>
    </citation>
    <scope>NUCLEOTIDE SEQUENCE</scope>
    <source>
        <strain evidence="3">A5X3R13</strain>
    </source>
</reference>
<evidence type="ECO:0000256" key="1">
    <source>
        <dbReference type="ARBA" id="ARBA00008791"/>
    </source>
</evidence>